<reference evidence="3" key="3">
    <citation type="submission" date="2020-12" db="UniProtKB">
        <authorList>
            <consortium name="EnsemblPlants"/>
        </authorList>
    </citation>
    <scope>IDENTIFICATION</scope>
</reference>
<dbReference type="EnsemblPlants" id="Pp3c14_5190V3.3">
    <property type="protein sequence ID" value="Pp3c14_5190V3.3"/>
    <property type="gene ID" value="Pp3c14_5190"/>
</dbReference>
<proteinExistence type="predicted"/>
<evidence type="ECO:0000313" key="3">
    <source>
        <dbReference type="EnsemblPlants" id="Pp3c14_5190V3.1"/>
    </source>
</evidence>
<dbReference type="PaxDb" id="3218-PP1S150_17V6.1"/>
<dbReference type="EnsemblPlants" id="Pp3c14_5190V3.1">
    <property type="protein sequence ID" value="Pp3c14_5190V3.1"/>
    <property type="gene ID" value="Pp3c14_5190"/>
</dbReference>
<keyword evidence="4" id="KW-1185">Reference proteome</keyword>
<feature type="domain" description="C2 NT-type" evidence="1">
    <location>
        <begin position="8"/>
        <end position="166"/>
    </location>
</feature>
<dbReference type="Gramene" id="Pp3c14_5190V3.3">
    <property type="protein sequence ID" value="Pp3c14_5190V3.3"/>
    <property type="gene ID" value="Pp3c14_5190"/>
</dbReference>
<dbReference type="PANTHER" id="PTHR31182:SF21">
    <property type="entry name" value="C2 NT-TYPE DOMAIN-CONTAINING PROTEIN"/>
    <property type="match status" value="1"/>
</dbReference>
<dbReference type="KEGG" id="ppp:112291507"/>
<dbReference type="OrthoDB" id="733571at2759"/>
<dbReference type="GeneID" id="112291507"/>
<evidence type="ECO:0000259" key="1">
    <source>
        <dbReference type="PROSITE" id="PS51840"/>
    </source>
</evidence>
<dbReference type="Pfam" id="PF10358">
    <property type="entry name" value="NT-C2"/>
    <property type="match status" value="1"/>
</dbReference>
<dbReference type="Gramene" id="Pp3c14_5190V3.2">
    <property type="protein sequence ID" value="Pp3c14_5190V3.2"/>
    <property type="gene ID" value="Pp3c14_5190"/>
</dbReference>
<name>A0A2K1JGF7_PHYPA</name>
<accession>A0A2K1JGF7</accession>
<organism evidence="2">
    <name type="scientific">Physcomitrium patens</name>
    <name type="common">Spreading-leaved earth moss</name>
    <name type="synonym">Physcomitrella patens</name>
    <dbReference type="NCBI Taxonomy" id="3218"/>
    <lineage>
        <taxon>Eukaryota</taxon>
        <taxon>Viridiplantae</taxon>
        <taxon>Streptophyta</taxon>
        <taxon>Embryophyta</taxon>
        <taxon>Bryophyta</taxon>
        <taxon>Bryophytina</taxon>
        <taxon>Bryopsida</taxon>
        <taxon>Funariidae</taxon>
        <taxon>Funariales</taxon>
        <taxon>Funariaceae</taxon>
        <taxon>Physcomitrium</taxon>
    </lineage>
</organism>
<dbReference type="AlphaFoldDB" id="A0A2K1JGF7"/>
<dbReference type="Proteomes" id="UP000006727">
    <property type="component" value="Chromosome 14"/>
</dbReference>
<dbReference type="RefSeq" id="XP_024394793.1">
    <property type="nucleotide sequence ID" value="XM_024539025.2"/>
</dbReference>
<dbReference type="FunCoup" id="A0A2K1JGF7">
    <property type="interactions" value="853"/>
</dbReference>
<gene>
    <name evidence="3" type="primary">LOC112291507</name>
    <name evidence="2" type="ORF">PHYPA_018046</name>
</gene>
<evidence type="ECO:0000313" key="4">
    <source>
        <dbReference type="Proteomes" id="UP000006727"/>
    </source>
</evidence>
<evidence type="ECO:0000313" key="2">
    <source>
        <dbReference type="EMBL" id="PNR40643.1"/>
    </source>
</evidence>
<dbReference type="Gramene" id="Pp3c14_5190V3.1">
    <property type="protein sequence ID" value="Pp3c14_5190V3.1"/>
    <property type="gene ID" value="Pp3c14_5190"/>
</dbReference>
<sequence length="748" mass="82627">MVIKAMKWPLRQHFSKKYQVNLVLNKLEGLSPNDSEEAKLYVDLKWKGPKSALGSRFRSMKREKTNALPVENSGSVSWDKKFEHVCVLTNDKDGVFQPWHVHLVLCEALPENSKGKVSVLGTVILDLGALASSATSSHNPISLPVTCKRGDCNVEATFGITFSFSELRTVYETGFESVHRLVAPAMACMGGNAHTWEPEGDDVVKVHPDPEKKKKSSKELSREHVLGLKAKRNLQVEDVDPTDTGKFSPRSVGSIQDGLDLFDSDWVDDSDVEEYGEEVEVVNIGQFVGYGTLAGVNLVVEGALPHHADETASTVIDDTEGRDTMYSRAALMAIPKVDATLEEVSTSEAAELVSQGSLMSMLSWRKRKLSFRSPRSRGEPLLNKAYGEEGGDEIDWHRRQADPTSRKSEDSLALAAGALDFGETLFAVGTWEQKNIISRDGQTQLSTKVFFASFDQRSESAAGESACTALVAVIADWLHKHPTLVPSKTEFDMLIREGSAEWRKLCTVEAYKDRFADKHFDLETVIEAAVRPLRVVPEMSFVGFFVPEGVSHESLEFLQDAMSFESIWEEIERAGPAVYIVSWNDHFFVLKLEDDRCYIFDTLGERLQEGGEQAYILQFDAQTSLGPTPIPKPEDVKIASQSETIAAEVSDYMTSVKAGCDSDTVSPPSDDVASTCGVPMELVLSTATCHGGTASCCQFIKEFFAALPLRELQSDIKKGLLGKVPLHQLLQIEFHFTNPWPCSELVPV</sequence>
<reference evidence="2 4" key="2">
    <citation type="journal article" date="2018" name="Plant J.">
        <title>The Physcomitrella patens chromosome-scale assembly reveals moss genome structure and evolution.</title>
        <authorList>
            <person name="Lang D."/>
            <person name="Ullrich K.K."/>
            <person name="Murat F."/>
            <person name="Fuchs J."/>
            <person name="Jenkins J."/>
            <person name="Haas F.B."/>
            <person name="Piednoel M."/>
            <person name="Gundlach H."/>
            <person name="Van Bel M."/>
            <person name="Meyberg R."/>
            <person name="Vives C."/>
            <person name="Morata J."/>
            <person name="Symeonidi A."/>
            <person name="Hiss M."/>
            <person name="Muchero W."/>
            <person name="Kamisugi Y."/>
            <person name="Saleh O."/>
            <person name="Blanc G."/>
            <person name="Decker E.L."/>
            <person name="van Gessel N."/>
            <person name="Grimwood J."/>
            <person name="Hayes R.D."/>
            <person name="Graham S.W."/>
            <person name="Gunter L.E."/>
            <person name="McDaniel S.F."/>
            <person name="Hoernstein S.N.W."/>
            <person name="Larsson A."/>
            <person name="Li F.W."/>
            <person name="Perroud P.F."/>
            <person name="Phillips J."/>
            <person name="Ranjan P."/>
            <person name="Rokshar D.S."/>
            <person name="Rothfels C.J."/>
            <person name="Schneider L."/>
            <person name="Shu S."/>
            <person name="Stevenson D.W."/>
            <person name="Thummler F."/>
            <person name="Tillich M."/>
            <person name="Villarreal Aguilar J.C."/>
            <person name="Widiez T."/>
            <person name="Wong G.K."/>
            <person name="Wymore A."/>
            <person name="Zhang Y."/>
            <person name="Zimmer A.D."/>
            <person name="Quatrano R.S."/>
            <person name="Mayer K.F.X."/>
            <person name="Goodstein D."/>
            <person name="Casacuberta J.M."/>
            <person name="Vandepoele K."/>
            <person name="Reski R."/>
            <person name="Cuming A.C."/>
            <person name="Tuskan G.A."/>
            <person name="Maumus F."/>
            <person name="Salse J."/>
            <person name="Schmutz J."/>
            <person name="Rensing S.A."/>
        </authorList>
    </citation>
    <scope>NUCLEOTIDE SEQUENCE [LARGE SCALE GENOMIC DNA]</scope>
    <source>
        <strain evidence="3 4">cv. Gransden 2004</strain>
    </source>
</reference>
<dbReference type="EnsemblPlants" id="Pp3c14_5190V3.2">
    <property type="protein sequence ID" value="Pp3c14_5190V3.2"/>
    <property type="gene ID" value="Pp3c14_5190"/>
</dbReference>
<dbReference type="OMA" id="KKSCKEY"/>
<dbReference type="EMBL" id="ABEU02000014">
    <property type="protein sequence ID" value="PNR40643.1"/>
    <property type="molecule type" value="Genomic_DNA"/>
</dbReference>
<dbReference type="PROSITE" id="PS51840">
    <property type="entry name" value="C2_NT"/>
    <property type="match status" value="1"/>
</dbReference>
<dbReference type="InterPro" id="IPR019448">
    <property type="entry name" value="NT-C2"/>
</dbReference>
<protein>
    <recommendedName>
        <fullName evidence="1">C2 NT-type domain-containing protein</fullName>
    </recommendedName>
</protein>
<dbReference type="PANTHER" id="PTHR31182">
    <property type="entry name" value="C2 NT-TYPE DOMAIN-CONTAINING PROTEIN"/>
    <property type="match status" value="1"/>
</dbReference>
<reference evidence="2 4" key="1">
    <citation type="journal article" date="2008" name="Science">
        <title>The Physcomitrella genome reveals evolutionary insights into the conquest of land by plants.</title>
        <authorList>
            <person name="Rensing S."/>
            <person name="Lang D."/>
            <person name="Zimmer A."/>
            <person name="Terry A."/>
            <person name="Salamov A."/>
            <person name="Shapiro H."/>
            <person name="Nishiyama T."/>
            <person name="Perroud P.-F."/>
            <person name="Lindquist E."/>
            <person name="Kamisugi Y."/>
            <person name="Tanahashi T."/>
            <person name="Sakakibara K."/>
            <person name="Fujita T."/>
            <person name="Oishi K."/>
            <person name="Shin-I T."/>
            <person name="Kuroki Y."/>
            <person name="Toyoda A."/>
            <person name="Suzuki Y."/>
            <person name="Hashimoto A."/>
            <person name="Yamaguchi K."/>
            <person name="Sugano A."/>
            <person name="Kohara Y."/>
            <person name="Fujiyama A."/>
            <person name="Anterola A."/>
            <person name="Aoki S."/>
            <person name="Ashton N."/>
            <person name="Barbazuk W.B."/>
            <person name="Barker E."/>
            <person name="Bennetzen J."/>
            <person name="Bezanilla M."/>
            <person name="Blankenship R."/>
            <person name="Cho S.H."/>
            <person name="Dutcher S."/>
            <person name="Estelle M."/>
            <person name="Fawcett J.A."/>
            <person name="Gundlach H."/>
            <person name="Hanada K."/>
            <person name="Heyl A."/>
            <person name="Hicks K.A."/>
            <person name="Hugh J."/>
            <person name="Lohr M."/>
            <person name="Mayer K."/>
            <person name="Melkozernov A."/>
            <person name="Murata T."/>
            <person name="Nelson D."/>
            <person name="Pils B."/>
            <person name="Prigge M."/>
            <person name="Reiss B."/>
            <person name="Renner T."/>
            <person name="Rombauts S."/>
            <person name="Rushton P."/>
            <person name="Sanderfoot A."/>
            <person name="Schween G."/>
            <person name="Shiu S.-H."/>
            <person name="Stueber K."/>
            <person name="Theodoulou F.L."/>
            <person name="Tu H."/>
            <person name="Van de Peer Y."/>
            <person name="Verrier P.J."/>
            <person name="Waters E."/>
            <person name="Wood A."/>
            <person name="Yang L."/>
            <person name="Cove D."/>
            <person name="Cuming A."/>
            <person name="Hasebe M."/>
            <person name="Lucas S."/>
            <person name="Mishler D.B."/>
            <person name="Reski R."/>
            <person name="Grigoriev I."/>
            <person name="Quatrano R.S."/>
            <person name="Boore J.L."/>
        </authorList>
    </citation>
    <scope>NUCLEOTIDE SEQUENCE [LARGE SCALE GENOMIC DNA]</scope>
    <source>
        <strain evidence="3 4">cv. Gransden 2004</strain>
    </source>
</reference>